<evidence type="ECO:0000313" key="6">
    <source>
        <dbReference type="EMBL" id="TPP59271.1"/>
    </source>
</evidence>
<evidence type="ECO:0000256" key="3">
    <source>
        <dbReference type="ARBA" id="ARBA00022833"/>
    </source>
</evidence>
<dbReference type="Gene3D" id="2.20.25.100">
    <property type="entry name" value="Zn-binding ribosomal proteins"/>
    <property type="match status" value="1"/>
</dbReference>
<dbReference type="Pfam" id="PF01667">
    <property type="entry name" value="Ribosomal_S27e"/>
    <property type="match status" value="1"/>
</dbReference>
<keyword evidence="3" id="KW-0862">Zinc</keyword>
<dbReference type="InterPro" id="IPR023407">
    <property type="entry name" value="Ribosomal_eS27_Zn-bd_dom_sf"/>
</dbReference>
<dbReference type="GO" id="GO:0006412">
    <property type="term" value="P:translation"/>
    <property type="evidence" value="ECO:0007669"/>
    <property type="project" value="InterPro"/>
</dbReference>
<organism evidence="6 7">
    <name type="scientific">Fasciola gigantica</name>
    <name type="common">Giant liver fluke</name>
    <dbReference type="NCBI Taxonomy" id="46835"/>
    <lineage>
        <taxon>Eukaryota</taxon>
        <taxon>Metazoa</taxon>
        <taxon>Spiralia</taxon>
        <taxon>Lophotrochozoa</taxon>
        <taxon>Platyhelminthes</taxon>
        <taxon>Trematoda</taxon>
        <taxon>Digenea</taxon>
        <taxon>Plagiorchiida</taxon>
        <taxon>Echinostomata</taxon>
        <taxon>Echinostomatoidea</taxon>
        <taxon>Fasciolidae</taxon>
        <taxon>Fasciola</taxon>
    </lineage>
</organism>
<evidence type="ECO:0000256" key="2">
    <source>
        <dbReference type="ARBA" id="ARBA00010919"/>
    </source>
</evidence>
<dbReference type="InterPro" id="IPR011332">
    <property type="entry name" value="Ribosomal_zn-bd"/>
</dbReference>
<dbReference type="AlphaFoldDB" id="A0A504YFE4"/>
<dbReference type="OrthoDB" id="5567124at2759"/>
<dbReference type="STRING" id="46835.A0A504YFE4"/>
<reference evidence="6 7" key="1">
    <citation type="submission" date="2019-04" db="EMBL/GenBank/DDBJ databases">
        <title>Annotation for the trematode Fasciola gigantica.</title>
        <authorList>
            <person name="Choi Y.-J."/>
        </authorList>
    </citation>
    <scope>NUCLEOTIDE SEQUENCE [LARGE SCALE GENOMIC DNA]</scope>
    <source>
        <strain evidence="6">Uganda_cow_1</strain>
    </source>
</reference>
<dbReference type="GO" id="GO:1990904">
    <property type="term" value="C:ribonucleoprotein complex"/>
    <property type="evidence" value="ECO:0007669"/>
    <property type="project" value="UniProtKB-KW"/>
</dbReference>
<dbReference type="PANTHER" id="PTHR11594">
    <property type="entry name" value="40S RIBOSOMAL PROTEIN S27"/>
    <property type="match status" value="1"/>
</dbReference>
<protein>
    <submittedName>
        <fullName evidence="6">Ribosomal protein S27</fullName>
    </submittedName>
</protein>
<dbReference type="GO" id="GO:0003735">
    <property type="term" value="F:structural constituent of ribosome"/>
    <property type="evidence" value="ECO:0007669"/>
    <property type="project" value="InterPro"/>
</dbReference>
<keyword evidence="5" id="KW-0687">Ribonucleoprotein</keyword>
<keyword evidence="7" id="KW-1185">Reference proteome</keyword>
<dbReference type="FunFam" id="2.20.25.100:FF:000001">
    <property type="entry name" value="40S ribosomal protein S27"/>
    <property type="match status" value="1"/>
</dbReference>
<proteinExistence type="inferred from homology"/>
<comment type="caution">
    <text evidence="6">The sequence shown here is derived from an EMBL/GenBank/DDBJ whole genome shotgun (WGS) entry which is preliminary data.</text>
</comment>
<comment type="cofactor">
    <cofactor evidence="1">
        <name>Zn(2+)</name>
        <dbReference type="ChEBI" id="CHEBI:29105"/>
    </cofactor>
</comment>
<dbReference type="EMBL" id="SUNJ01010932">
    <property type="protein sequence ID" value="TPP59271.1"/>
    <property type="molecule type" value="Genomic_DNA"/>
</dbReference>
<evidence type="ECO:0000313" key="7">
    <source>
        <dbReference type="Proteomes" id="UP000316759"/>
    </source>
</evidence>
<dbReference type="SUPFAM" id="SSF57829">
    <property type="entry name" value="Zn-binding ribosomal proteins"/>
    <property type="match status" value="1"/>
</dbReference>
<sequence>IKVSLFHQKVVIFCFNESSWESRALSVELRAISMPLAVDLLHPTLREEKRKCKLKRLVPSPNSFFMDVKCPGRNRSYPILSNLGCLKIQIVFSHAQTPVVCPGCDRILCQPTGGRTRLANGCSYRKKTR</sequence>
<evidence type="ECO:0000256" key="4">
    <source>
        <dbReference type="ARBA" id="ARBA00022980"/>
    </source>
</evidence>
<gene>
    <name evidence="6" type="ORF">FGIG_00683</name>
</gene>
<dbReference type="GO" id="GO:0005840">
    <property type="term" value="C:ribosome"/>
    <property type="evidence" value="ECO:0007669"/>
    <property type="project" value="UniProtKB-KW"/>
</dbReference>
<accession>A0A504YFE4</accession>
<keyword evidence="4 6" id="KW-0689">Ribosomal protein</keyword>
<evidence type="ECO:0000256" key="1">
    <source>
        <dbReference type="ARBA" id="ARBA00001947"/>
    </source>
</evidence>
<evidence type="ECO:0000256" key="5">
    <source>
        <dbReference type="ARBA" id="ARBA00023274"/>
    </source>
</evidence>
<comment type="similarity">
    <text evidence="2">Belongs to the eukaryotic ribosomal protein eS27 family.</text>
</comment>
<dbReference type="InterPro" id="IPR000592">
    <property type="entry name" value="Ribosomal_eS27"/>
</dbReference>
<dbReference type="Proteomes" id="UP000316759">
    <property type="component" value="Unassembled WGS sequence"/>
</dbReference>
<name>A0A504YFE4_FASGI</name>
<feature type="non-terminal residue" evidence="6">
    <location>
        <position position="1"/>
    </location>
</feature>